<proteinExistence type="predicted"/>
<protein>
    <recommendedName>
        <fullName evidence="2">DUF11 domain-containing protein</fullName>
    </recommendedName>
</protein>
<sequence length="641" mass="70791">MPPNGSNKLSKVEELKNKLFSKNYRTKIEHRDNFSRLHTKDVMDSWTVKDKAMHHSKKFFMKTSLFKNFFVFSMFFLLLALGYGFYVFFVGGNTVSNNNIDITVLGNTFTAGGEELPLQIGITNKNTIALELVDLVVEYPKNSSDDPYGEVERIRESLGIIPSGAIRNENIKVILFGEQGSIRPIKITLEYRVEGSNAIFVKEKLYEVNINSTPINISINAPNEISPNQDIAFDVTSTLNATRSAAGMIVRIEYPVGFQFISAKPEPSFDDNVWSLGDLASGSSRTISIVGKMIDVFDGEEKTVRVFTGSQSKTDKTAIDVVFNSVGHTFLVKRPFIEASFLIAGVKQREYSIDSRSKVVGEIKWTNNLETQVNDLSVRAKISGNAIDRTTITPQQGFYNSVDDTITWDKNYISNFREISPGQSGSVFFTFSPLSLFSSNGVLNDPSIIVEVSIAGKQDISGYETQELRNSSSSIIKVISDVGFATKAMYYSGPFINKGPIPPKIEEETTYTITWSLSNSSNNIVRGVARSSLPAWMRFVGPVSPSDEDLTYNPVTRDIIWNVGNINKGVGITSSSREVSFQVAITPSLSQVGTSPVIINDAVLTGHDDFANVDIKVNKPVLYTRLTSDASLPPGGERVVE</sequence>
<feature type="transmembrane region" description="Helical" evidence="1">
    <location>
        <begin position="65"/>
        <end position="89"/>
    </location>
</feature>
<dbReference type="Pfam" id="PF01345">
    <property type="entry name" value="DUF11"/>
    <property type="match status" value="1"/>
</dbReference>
<reference evidence="4" key="1">
    <citation type="submission" date="2017-09" db="EMBL/GenBank/DDBJ databases">
        <title>Depth-based differentiation of microbial function through sediment-hosted aquifers and enrichment of novel symbionts in the deep terrestrial subsurface.</title>
        <authorList>
            <person name="Probst A.J."/>
            <person name="Ladd B."/>
            <person name="Jarett J.K."/>
            <person name="Geller-Mcgrath D.E."/>
            <person name="Sieber C.M.K."/>
            <person name="Emerson J.B."/>
            <person name="Anantharaman K."/>
            <person name="Thomas B.C."/>
            <person name="Malmstrom R."/>
            <person name="Stieglmeier M."/>
            <person name="Klingl A."/>
            <person name="Woyke T."/>
            <person name="Ryan C.M."/>
            <person name="Banfield J.F."/>
        </authorList>
    </citation>
    <scope>NUCLEOTIDE SEQUENCE [LARGE SCALE GENOMIC DNA]</scope>
</reference>
<evidence type="ECO:0000313" key="3">
    <source>
        <dbReference type="EMBL" id="PIR68537.1"/>
    </source>
</evidence>
<name>A0A2H0TC24_9BACT</name>
<keyword evidence="1" id="KW-1133">Transmembrane helix</keyword>
<dbReference type="Proteomes" id="UP000230094">
    <property type="component" value="Unassembled WGS sequence"/>
</dbReference>
<evidence type="ECO:0000313" key="4">
    <source>
        <dbReference type="Proteomes" id="UP000230094"/>
    </source>
</evidence>
<keyword evidence="1" id="KW-0472">Membrane</keyword>
<dbReference type="EMBL" id="PFCQ01000003">
    <property type="protein sequence ID" value="PIR68537.1"/>
    <property type="molecule type" value="Genomic_DNA"/>
</dbReference>
<evidence type="ECO:0000259" key="2">
    <source>
        <dbReference type="Pfam" id="PF01345"/>
    </source>
</evidence>
<dbReference type="AlphaFoldDB" id="A0A2H0TC24"/>
<evidence type="ECO:0000256" key="1">
    <source>
        <dbReference type="SAM" id="Phobius"/>
    </source>
</evidence>
<gene>
    <name evidence="3" type="ORF">COU49_00650</name>
</gene>
<comment type="caution">
    <text evidence="3">The sequence shown here is derived from an EMBL/GenBank/DDBJ whole genome shotgun (WGS) entry which is preliminary data.</text>
</comment>
<organism evidence="3 4">
    <name type="scientific">Candidatus Nomurabacteria bacterium CG10_big_fil_rev_8_21_14_0_10_35_16</name>
    <dbReference type="NCBI Taxonomy" id="1974731"/>
    <lineage>
        <taxon>Bacteria</taxon>
        <taxon>Candidatus Nomuraibacteriota</taxon>
    </lineage>
</organism>
<keyword evidence="1" id="KW-0812">Transmembrane</keyword>
<feature type="domain" description="DUF11" evidence="2">
    <location>
        <begin position="222"/>
        <end position="304"/>
    </location>
</feature>
<dbReference type="InterPro" id="IPR001434">
    <property type="entry name" value="OmcB-like_DUF11"/>
</dbReference>
<accession>A0A2H0TC24</accession>